<proteinExistence type="predicted"/>
<dbReference type="AlphaFoldDB" id="X1CKT9"/>
<reference evidence="1" key="1">
    <citation type="journal article" date="2014" name="Front. Microbiol.">
        <title>High frequency of phylogenetically diverse reductive dehalogenase-homologous genes in deep subseafloor sedimentary metagenomes.</title>
        <authorList>
            <person name="Kawai M."/>
            <person name="Futagami T."/>
            <person name="Toyoda A."/>
            <person name="Takaki Y."/>
            <person name="Nishi S."/>
            <person name="Hori S."/>
            <person name="Arai W."/>
            <person name="Tsubouchi T."/>
            <person name="Morono Y."/>
            <person name="Uchiyama I."/>
            <person name="Ito T."/>
            <person name="Fujiyama A."/>
            <person name="Inagaki F."/>
            <person name="Takami H."/>
        </authorList>
    </citation>
    <scope>NUCLEOTIDE SEQUENCE</scope>
    <source>
        <strain evidence="1">Expedition CK06-06</strain>
    </source>
</reference>
<protein>
    <submittedName>
        <fullName evidence="1">Uncharacterized protein</fullName>
    </submittedName>
</protein>
<organism evidence="1">
    <name type="scientific">marine sediment metagenome</name>
    <dbReference type="NCBI Taxonomy" id="412755"/>
    <lineage>
        <taxon>unclassified sequences</taxon>
        <taxon>metagenomes</taxon>
        <taxon>ecological metagenomes</taxon>
    </lineage>
</organism>
<accession>X1CKT9</accession>
<evidence type="ECO:0000313" key="1">
    <source>
        <dbReference type="EMBL" id="GAG96833.1"/>
    </source>
</evidence>
<comment type="caution">
    <text evidence="1">The sequence shown here is derived from an EMBL/GenBank/DDBJ whole genome shotgun (WGS) entry which is preliminary data.</text>
</comment>
<sequence>MITEVEIAEKLTDYVDQCAKDALLDLYNHVYGEANLTIDDVKWGE</sequence>
<gene>
    <name evidence="1" type="ORF">S01H4_41132</name>
</gene>
<name>X1CKT9_9ZZZZ</name>
<dbReference type="EMBL" id="BART01022475">
    <property type="protein sequence ID" value="GAG96833.1"/>
    <property type="molecule type" value="Genomic_DNA"/>
</dbReference>